<feature type="compositionally biased region" description="Polar residues" evidence="1">
    <location>
        <begin position="467"/>
        <end position="481"/>
    </location>
</feature>
<feature type="compositionally biased region" description="Polar residues" evidence="1">
    <location>
        <begin position="394"/>
        <end position="411"/>
    </location>
</feature>
<sequence>MGSKSKFKEKLSPPGATPIIQKPTDHIKSESITYFKKYMKIASSIHFRQWTEANDPREREPLIQDIRRLVSQLPKPIIIESLKDVIMSYGDASIDEIIKEDDMKIPKFSKIEPLISYFLFFGVPRRQLQLNVVVKLRELISFSPIFDKTLYYEWKMFMLNNSHYLSCEPTPSILNLIIIAGYFNPLKIQSRLLDLQYNEELINDLSLERLVTKIEGYILNEFVDFLVDDESIDTYRPLMLPMPPVRPPPPPLHPHPTTLAMVPSSKSNQSDISHQSPPLEEEEERQPGQTDYKKELTSAGDKINNTSEKLNPIENVNKTPVQPVTPNIRTPIYREASTQTSRYVHTSTQTDEPIPKPKIPTSNKQRPFKSFAESFNEALPKKNKHSKLDPLSRLDSNLSSDVQDIPSSYSGKFTKYKVLPPNPKQPLSLKLMSQLQKTQPLTSPSINKFDQKSADPQLTLSPPKGTFSMNSTPTTTNKSNITNPKPTTTNEVNTNEPKNNINASPPSPESLRLASVSSDKTIPSKRPLEEPSSSLSSLSSSSPSSSQFLKIERSLVEKLEKPKVTAFNHPKRNQIKEILSMNRKAKGYIVKVRFEDDDTEWFRYFEMKKLAPKMIDEFCLKTGLFPKND</sequence>
<feature type="compositionally biased region" description="Basic and acidic residues" evidence="1">
    <location>
        <begin position="1"/>
        <end position="11"/>
    </location>
</feature>
<feature type="region of interest" description="Disordered" evidence="1">
    <location>
        <begin position="246"/>
        <end position="307"/>
    </location>
</feature>
<dbReference type="Proteomes" id="UP000094112">
    <property type="component" value="Unassembled WGS sequence"/>
</dbReference>
<feature type="compositionally biased region" description="Polar residues" evidence="1">
    <location>
        <begin position="264"/>
        <end position="276"/>
    </location>
</feature>
<organism evidence="2 3">
    <name type="scientific">Wickerhamomyces anomalus (strain ATCC 58044 / CBS 1984 / NCYC 433 / NRRL Y-366-8)</name>
    <name type="common">Yeast</name>
    <name type="synonym">Hansenula anomala</name>
    <dbReference type="NCBI Taxonomy" id="683960"/>
    <lineage>
        <taxon>Eukaryota</taxon>
        <taxon>Fungi</taxon>
        <taxon>Dikarya</taxon>
        <taxon>Ascomycota</taxon>
        <taxon>Saccharomycotina</taxon>
        <taxon>Saccharomycetes</taxon>
        <taxon>Phaffomycetales</taxon>
        <taxon>Wickerhamomycetaceae</taxon>
        <taxon>Wickerhamomyces</taxon>
    </lineage>
</organism>
<name>A0A1E3NXW3_WICAA</name>
<feature type="compositionally biased region" description="Polar residues" evidence="1">
    <location>
        <begin position="336"/>
        <end position="351"/>
    </location>
</feature>
<feature type="region of interest" description="Disordered" evidence="1">
    <location>
        <begin position="378"/>
        <end position="544"/>
    </location>
</feature>
<proteinExistence type="predicted"/>
<dbReference type="RefSeq" id="XP_019037238.1">
    <property type="nucleotide sequence ID" value="XM_019183685.1"/>
</dbReference>
<dbReference type="AlphaFoldDB" id="A0A1E3NXW3"/>
<evidence type="ECO:0000313" key="2">
    <source>
        <dbReference type="EMBL" id="ODQ58031.1"/>
    </source>
</evidence>
<feature type="region of interest" description="Disordered" evidence="1">
    <location>
        <begin position="1"/>
        <end position="22"/>
    </location>
</feature>
<dbReference type="STRING" id="683960.A0A1E3NXW3"/>
<evidence type="ECO:0000313" key="3">
    <source>
        <dbReference type="Proteomes" id="UP000094112"/>
    </source>
</evidence>
<feature type="compositionally biased region" description="Low complexity" evidence="1">
    <location>
        <begin position="482"/>
        <end position="500"/>
    </location>
</feature>
<feature type="region of interest" description="Disordered" evidence="1">
    <location>
        <begin position="336"/>
        <end position="365"/>
    </location>
</feature>
<dbReference type="GeneID" id="30200931"/>
<feature type="compositionally biased region" description="Polar residues" evidence="1">
    <location>
        <begin position="431"/>
        <end position="460"/>
    </location>
</feature>
<reference evidence="2 3" key="1">
    <citation type="journal article" date="2016" name="Proc. Natl. Acad. Sci. U.S.A.">
        <title>Comparative genomics of biotechnologically important yeasts.</title>
        <authorList>
            <person name="Riley R."/>
            <person name="Haridas S."/>
            <person name="Wolfe K.H."/>
            <person name="Lopes M.R."/>
            <person name="Hittinger C.T."/>
            <person name="Goeker M."/>
            <person name="Salamov A.A."/>
            <person name="Wisecaver J.H."/>
            <person name="Long T.M."/>
            <person name="Calvey C.H."/>
            <person name="Aerts A.L."/>
            <person name="Barry K.W."/>
            <person name="Choi C."/>
            <person name="Clum A."/>
            <person name="Coughlan A.Y."/>
            <person name="Deshpande S."/>
            <person name="Douglass A.P."/>
            <person name="Hanson S.J."/>
            <person name="Klenk H.-P."/>
            <person name="LaButti K.M."/>
            <person name="Lapidus A."/>
            <person name="Lindquist E.A."/>
            <person name="Lipzen A.M."/>
            <person name="Meier-Kolthoff J.P."/>
            <person name="Ohm R.A."/>
            <person name="Otillar R.P."/>
            <person name="Pangilinan J.L."/>
            <person name="Peng Y."/>
            <person name="Rokas A."/>
            <person name="Rosa C.A."/>
            <person name="Scheuner C."/>
            <person name="Sibirny A.A."/>
            <person name="Slot J.C."/>
            <person name="Stielow J.B."/>
            <person name="Sun H."/>
            <person name="Kurtzman C.P."/>
            <person name="Blackwell M."/>
            <person name="Grigoriev I.V."/>
            <person name="Jeffries T.W."/>
        </authorList>
    </citation>
    <scope>NUCLEOTIDE SEQUENCE [LARGE SCALE GENOMIC DNA]</scope>
    <source>
        <strain evidence="3">ATCC 58044 / CBS 1984 / NCYC 433 / NRRL Y-366-8</strain>
    </source>
</reference>
<evidence type="ECO:0000256" key="1">
    <source>
        <dbReference type="SAM" id="MobiDB-lite"/>
    </source>
</evidence>
<dbReference type="EMBL" id="KV454212">
    <property type="protein sequence ID" value="ODQ58031.1"/>
    <property type="molecule type" value="Genomic_DNA"/>
</dbReference>
<keyword evidence="3" id="KW-1185">Reference proteome</keyword>
<accession>A0A1E3NXW3</accession>
<gene>
    <name evidence="2" type="ORF">WICANDRAFT_64179</name>
</gene>
<protein>
    <submittedName>
        <fullName evidence="2">Uncharacterized protein</fullName>
    </submittedName>
</protein>
<feature type="compositionally biased region" description="Low complexity" evidence="1">
    <location>
        <begin position="530"/>
        <end position="544"/>
    </location>
</feature>